<dbReference type="GO" id="GO:0006742">
    <property type="term" value="P:NADP+ catabolic process"/>
    <property type="evidence" value="ECO:0007669"/>
    <property type="project" value="TreeGrafter"/>
</dbReference>
<protein>
    <recommendedName>
        <fullName evidence="11">m7GpppN-mRNA hydrolase NUDT17</fullName>
        <ecNumber evidence="8">3.6.1.62</ecNumber>
    </recommendedName>
    <alternativeName>
        <fullName evidence="12">Nucleoside diphosphate-linked moiety X motif 17</fullName>
    </alternativeName>
</protein>
<dbReference type="EC" id="3.6.1.62" evidence="8"/>
<dbReference type="PROSITE" id="PS51462">
    <property type="entry name" value="NUDIX"/>
    <property type="match status" value="1"/>
</dbReference>
<evidence type="ECO:0000256" key="9">
    <source>
        <dbReference type="ARBA" id="ARBA00093205"/>
    </source>
</evidence>
<dbReference type="GO" id="GO:0005829">
    <property type="term" value="C:cytosol"/>
    <property type="evidence" value="ECO:0007669"/>
    <property type="project" value="TreeGrafter"/>
</dbReference>
<dbReference type="OrthoDB" id="447842at2759"/>
<dbReference type="InterPro" id="IPR020476">
    <property type="entry name" value="Nudix_hydrolase"/>
</dbReference>
<comment type="cofactor">
    <cofactor evidence="2">
        <name>Mg(2+)</name>
        <dbReference type="ChEBI" id="CHEBI:18420"/>
    </cofactor>
</comment>
<evidence type="ECO:0000256" key="6">
    <source>
        <dbReference type="ARBA" id="ARBA00022842"/>
    </source>
</evidence>
<dbReference type="AlphaFoldDB" id="A0A8C5PSP7"/>
<evidence type="ECO:0000256" key="1">
    <source>
        <dbReference type="ARBA" id="ARBA00001936"/>
    </source>
</evidence>
<dbReference type="Gene3D" id="3.90.79.10">
    <property type="entry name" value="Nucleoside Triphosphate Pyrophosphohydrolase"/>
    <property type="match status" value="1"/>
</dbReference>
<dbReference type="Pfam" id="PF00293">
    <property type="entry name" value="NUDIX"/>
    <property type="match status" value="1"/>
</dbReference>
<evidence type="ECO:0000256" key="3">
    <source>
        <dbReference type="ARBA" id="ARBA00005582"/>
    </source>
</evidence>
<proteinExistence type="inferred from homology"/>
<evidence type="ECO:0000256" key="2">
    <source>
        <dbReference type="ARBA" id="ARBA00001946"/>
    </source>
</evidence>
<keyword evidence="4" id="KW-0479">Metal-binding</keyword>
<dbReference type="Ensembl" id="ENSLLET00000028407.1">
    <property type="protein sequence ID" value="ENSLLEP00000027338.1"/>
    <property type="gene ID" value="ENSLLEG00000017185.1"/>
</dbReference>
<keyword evidence="15" id="KW-1185">Reference proteome</keyword>
<evidence type="ECO:0000256" key="5">
    <source>
        <dbReference type="ARBA" id="ARBA00022801"/>
    </source>
</evidence>
<dbReference type="SUPFAM" id="SSF55811">
    <property type="entry name" value="Nudix"/>
    <property type="match status" value="1"/>
</dbReference>
<evidence type="ECO:0000313" key="14">
    <source>
        <dbReference type="Ensembl" id="ENSLLEP00000027338.1"/>
    </source>
</evidence>
<evidence type="ECO:0000256" key="7">
    <source>
        <dbReference type="ARBA" id="ARBA00023211"/>
    </source>
</evidence>
<keyword evidence="7" id="KW-0464">Manganese</keyword>
<comment type="cofactor">
    <cofactor evidence="1">
        <name>Mn(2+)</name>
        <dbReference type="ChEBI" id="CHEBI:29035"/>
    </cofactor>
</comment>
<name>A0A8C5PSP7_9ANUR</name>
<dbReference type="InterPro" id="IPR050241">
    <property type="entry name" value="NAD-cap_RNA_hydrolase_NudC"/>
</dbReference>
<evidence type="ECO:0000256" key="12">
    <source>
        <dbReference type="ARBA" id="ARBA00093663"/>
    </source>
</evidence>
<reference evidence="14" key="1">
    <citation type="submission" date="2025-08" db="UniProtKB">
        <authorList>
            <consortium name="Ensembl"/>
        </authorList>
    </citation>
    <scope>IDENTIFICATION</scope>
</reference>
<evidence type="ECO:0000256" key="11">
    <source>
        <dbReference type="ARBA" id="ARBA00093621"/>
    </source>
</evidence>
<dbReference type="CDD" id="cd04694">
    <property type="entry name" value="NUDIX_Nudt17"/>
    <property type="match status" value="1"/>
</dbReference>
<comment type="similarity">
    <text evidence="3">Belongs to the Nudix hydrolase family.</text>
</comment>
<dbReference type="PRINTS" id="PR00502">
    <property type="entry name" value="NUDIXFAMILY"/>
</dbReference>
<comment type="catalytic activity">
    <reaction evidence="9">
        <text>a 5'-end (N(7)-methyl 5'-triphosphoguanosine)-ribonucleoside in mRNA + H2O = N(7)-methyl-GDP + a 5'-end phospho-ribonucleoside in mRNA + 2 H(+)</text>
        <dbReference type="Rhea" id="RHEA:67484"/>
        <dbReference type="Rhea" id="RHEA-COMP:15692"/>
        <dbReference type="Rhea" id="RHEA-COMP:17167"/>
        <dbReference type="ChEBI" id="CHEBI:15377"/>
        <dbReference type="ChEBI" id="CHEBI:15378"/>
        <dbReference type="ChEBI" id="CHEBI:63714"/>
        <dbReference type="ChEBI" id="CHEBI:138282"/>
        <dbReference type="ChEBI" id="CHEBI:156461"/>
        <dbReference type="EC" id="3.6.1.62"/>
    </reaction>
</comment>
<gene>
    <name evidence="14" type="primary">NUDT17</name>
</gene>
<evidence type="ECO:0000259" key="13">
    <source>
        <dbReference type="PROSITE" id="PS51462"/>
    </source>
</evidence>
<dbReference type="InterPro" id="IPR015797">
    <property type="entry name" value="NUDIX_hydrolase-like_dom_sf"/>
</dbReference>
<dbReference type="GO" id="GO:0019677">
    <property type="term" value="P:NAD+ catabolic process"/>
    <property type="evidence" value="ECO:0007669"/>
    <property type="project" value="TreeGrafter"/>
</dbReference>
<dbReference type="GO" id="GO:0140933">
    <property type="term" value="F:5'-(N(7)-methylguanosine 5'-triphospho)-[mRNA] hydrolase activity"/>
    <property type="evidence" value="ECO:0007669"/>
    <property type="project" value="UniProtKB-EC"/>
</dbReference>
<dbReference type="PANTHER" id="PTHR42904:SF1">
    <property type="entry name" value="NUCLEOSIDE DIPHOSPHATE-LINKED MOIETY X MOTIF 17"/>
    <property type="match status" value="1"/>
</dbReference>
<dbReference type="GO" id="GO:0046872">
    <property type="term" value="F:metal ion binding"/>
    <property type="evidence" value="ECO:0007669"/>
    <property type="project" value="UniProtKB-KW"/>
</dbReference>
<comment type="function">
    <text evidence="10">Acts as a decapping enzyme capable of hydrolyzing monomethylated capped RNAs (in vitro). Hydrolyzes monomethylated capped RNA after alpha and beta phosphates to form N(7)-methyl-GDP. Shows low activity towards unmethylated capped RNA.</text>
</comment>
<evidence type="ECO:0000256" key="10">
    <source>
        <dbReference type="ARBA" id="ARBA00093415"/>
    </source>
</evidence>
<evidence type="ECO:0000256" key="8">
    <source>
        <dbReference type="ARBA" id="ARBA00026102"/>
    </source>
</evidence>
<accession>A0A8C5PSP7</accession>
<dbReference type="InterPro" id="IPR033716">
    <property type="entry name" value="Nudt17_dom"/>
</dbReference>
<dbReference type="PANTHER" id="PTHR42904">
    <property type="entry name" value="NUDIX HYDROLASE, NUDC SUBFAMILY"/>
    <property type="match status" value="1"/>
</dbReference>
<organism evidence="14 15">
    <name type="scientific">Leptobrachium leishanense</name>
    <name type="common">Leishan spiny toad</name>
    <dbReference type="NCBI Taxonomy" id="445787"/>
    <lineage>
        <taxon>Eukaryota</taxon>
        <taxon>Metazoa</taxon>
        <taxon>Chordata</taxon>
        <taxon>Craniata</taxon>
        <taxon>Vertebrata</taxon>
        <taxon>Euteleostomi</taxon>
        <taxon>Amphibia</taxon>
        <taxon>Batrachia</taxon>
        <taxon>Anura</taxon>
        <taxon>Pelobatoidea</taxon>
        <taxon>Megophryidae</taxon>
        <taxon>Leptobrachium</taxon>
    </lineage>
</organism>
<dbReference type="GO" id="GO:0005777">
    <property type="term" value="C:peroxisome"/>
    <property type="evidence" value="ECO:0007669"/>
    <property type="project" value="TreeGrafter"/>
</dbReference>
<dbReference type="Proteomes" id="UP000694569">
    <property type="component" value="Unplaced"/>
</dbReference>
<evidence type="ECO:0000313" key="15">
    <source>
        <dbReference type="Proteomes" id="UP000694569"/>
    </source>
</evidence>
<sequence>MESAKRVLVYLSKESSVAQCAKFLQSITGHYSADQKNKVFVNCRAVQEQFIISDQQFSNSCRVQLKRPSFCPISNISPSQASSLPEEVRDRGVDVGVAVLLQSVNQKVLLTRRTKTLRIFPNVWVPPGGHIESGEQLLEAGLRELHEETGLQLHSEKVSWSMLGLWESAFPPLLSQGLPRRHHIVAYLLVLSGETHQQLQEKLSPDEREVSACVWLDPCLAEHIAATEDGVQEPGRKSPILGITEVNDGSLTQSDLPVSTFLNRAPMDGEDLERVSTGTKYALKLWLDTLQQNSCAASTTARRHRLD</sequence>
<dbReference type="InterPro" id="IPR000086">
    <property type="entry name" value="NUDIX_hydrolase_dom"/>
</dbReference>
<dbReference type="FunFam" id="3.90.79.10:FF:000033">
    <property type="entry name" value="nucleoside diphosphate-linked moiety X motif 17 isoform X1"/>
    <property type="match status" value="1"/>
</dbReference>
<keyword evidence="5" id="KW-0378">Hydrolase</keyword>
<dbReference type="GeneTree" id="ENSGT00390000013847"/>
<reference evidence="14" key="2">
    <citation type="submission" date="2025-09" db="UniProtKB">
        <authorList>
            <consortium name="Ensembl"/>
        </authorList>
    </citation>
    <scope>IDENTIFICATION</scope>
</reference>
<evidence type="ECO:0000256" key="4">
    <source>
        <dbReference type="ARBA" id="ARBA00022723"/>
    </source>
</evidence>
<keyword evidence="6" id="KW-0460">Magnesium</keyword>
<feature type="domain" description="Nudix hydrolase" evidence="13">
    <location>
        <begin position="90"/>
        <end position="237"/>
    </location>
</feature>
<dbReference type="GO" id="GO:0035529">
    <property type="term" value="F:NADH pyrophosphatase activity"/>
    <property type="evidence" value="ECO:0007669"/>
    <property type="project" value="TreeGrafter"/>
</dbReference>